<dbReference type="Proteomes" id="UP001485043">
    <property type="component" value="Unassembled WGS sequence"/>
</dbReference>
<organism evidence="2 3">
    <name type="scientific">Apatococcus fuscideae</name>
    <dbReference type="NCBI Taxonomy" id="2026836"/>
    <lineage>
        <taxon>Eukaryota</taxon>
        <taxon>Viridiplantae</taxon>
        <taxon>Chlorophyta</taxon>
        <taxon>core chlorophytes</taxon>
        <taxon>Trebouxiophyceae</taxon>
        <taxon>Chlorellales</taxon>
        <taxon>Chlorellaceae</taxon>
        <taxon>Apatococcus</taxon>
    </lineage>
</organism>
<proteinExistence type="predicted"/>
<feature type="compositionally biased region" description="Polar residues" evidence="1">
    <location>
        <begin position="34"/>
        <end position="43"/>
    </location>
</feature>
<evidence type="ECO:0000313" key="2">
    <source>
        <dbReference type="EMBL" id="KAK9861079.1"/>
    </source>
</evidence>
<dbReference type="EMBL" id="JALJOV010000817">
    <property type="protein sequence ID" value="KAK9861079.1"/>
    <property type="molecule type" value="Genomic_DNA"/>
</dbReference>
<feature type="region of interest" description="Disordered" evidence="1">
    <location>
        <begin position="1"/>
        <end position="44"/>
    </location>
</feature>
<gene>
    <name evidence="2" type="ORF">WJX84_001914</name>
</gene>
<comment type="caution">
    <text evidence="2">The sequence shown here is derived from an EMBL/GenBank/DDBJ whole genome shotgun (WGS) entry which is preliminary data.</text>
</comment>
<keyword evidence="3" id="KW-1185">Reference proteome</keyword>
<evidence type="ECO:0000313" key="3">
    <source>
        <dbReference type="Proteomes" id="UP001485043"/>
    </source>
</evidence>
<sequence length="73" mass="8227">MLAMMGRPSRLDRQGLLSVSGGAPSMMQMPEGLSRQQPKQTSGTRDHILQEAILYHQHFTELVMLTPDHHRGM</sequence>
<dbReference type="AlphaFoldDB" id="A0AAW1SUY0"/>
<accession>A0AAW1SUY0</accession>
<name>A0AAW1SUY0_9CHLO</name>
<reference evidence="2 3" key="1">
    <citation type="journal article" date="2024" name="Nat. Commun.">
        <title>Phylogenomics reveals the evolutionary origins of lichenization in chlorophyte algae.</title>
        <authorList>
            <person name="Puginier C."/>
            <person name="Libourel C."/>
            <person name="Otte J."/>
            <person name="Skaloud P."/>
            <person name="Haon M."/>
            <person name="Grisel S."/>
            <person name="Petersen M."/>
            <person name="Berrin J.G."/>
            <person name="Delaux P.M."/>
            <person name="Dal Grande F."/>
            <person name="Keller J."/>
        </authorList>
    </citation>
    <scope>NUCLEOTIDE SEQUENCE [LARGE SCALE GENOMIC DNA]</scope>
    <source>
        <strain evidence="2 3">SAG 2523</strain>
    </source>
</reference>
<evidence type="ECO:0000256" key="1">
    <source>
        <dbReference type="SAM" id="MobiDB-lite"/>
    </source>
</evidence>
<protein>
    <submittedName>
        <fullName evidence="2">Uncharacterized protein</fullName>
    </submittedName>
</protein>